<evidence type="ECO:0000313" key="2">
    <source>
        <dbReference type="EMBL" id="ACZ85384.1"/>
    </source>
</evidence>
<feature type="compositionally biased region" description="Basic and acidic residues" evidence="1">
    <location>
        <begin position="1"/>
        <end position="17"/>
    </location>
</feature>
<keyword evidence="3" id="KW-1185">Reference proteome</keyword>
<accession>D2B1B9</accession>
<dbReference type="KEGG" id="sro:Sros_2406"/>
<dbReference type="HOGENOM" id="CLU_3367710_0_0_11"/>
<feature type="region of interest" description="Disordered" evidence="1">
    <location>
        <begin position="1"/>
        <end position="26"/>
    </location>
</feature>
<protein>
    <submittedName>
        <fullName evidence="2">Uncharacterized protein</fullName>
    </submittedName>
</protein>
<evidence type="ECO:0000313" key="3">
    <source>
        <dbReference type="Proteomes" id="UP000002029"/>
    </source>
</evidence>
<dbReference type="AlphaFoldDB" id="D2B1B9"/>
<reference evidence="2 3" key="1">
    <citation type="journal article" date="2010" name="Stand. Genomic Sci.">
        <title>Complete genome sequence of Streptosporangium roseum type strain (NI 9100).</title>
        <authorList>
            <person name="Nolan M."/>
            <person name="Sikorski J."/>
            <person name="Jando M."/>
            <person name="Lucas S."/>
            <person name="Lapidus A."/>
            <person name="Glavina Del Rio T."/>
            <person name="Chen F."/>
            <person name="Tice H."/>
            <person name="Pitluck S."/>
            <person name="Cheng J.F."/>
            <person name="Chertkov O."/>
            <person name="Sims D."/>
            <person name="Meincke L."/>
            <person name="Brettin T."/>
            <person name="Han C."/>
            <person name="Detter J.C."/>
            <person name="Bruce D."/>
            <person name="Goodwin L."/>
            <person name="Land M."/>
            <person name="Hauser L."/>
            <person name="Chang Y.J."/>
            <person name="Jeffries C.D."/>
            <person name="Ivanova N."/>
            <person name="Mavromatis K."/>
            <person name="Mikhailova N."/>
            <person name="Chen A."/>
            <person name="Palaniappan K."/>
            <person name="Chain P."/>
            <person name="Rohde M."/>
            <person name="Goker M."/>
            <person name="Bristow J."/>
            <person name="Eisen J.A."/>
            <person name="Markowitz V."/>
            <person name="Hugenholtz P."/>
            <person name="Kyrpides N.C."/>
            <person name="Klenk H.P."/>
        </authorList>
    </citation>
    <scope>NUCLEOTIDE SEQUENCE [LARGE SCALE GENOMIC DNA]</scope>
    <source>
        <strain evidence="3">ATCC 12428 / DSM 43021 / JCM 3005 / NI 9100</strain>
    </source>
</reference>
<dbReference type="Proteomes" id="UP000002029">
    <property type="component" value="Chromosome"/>
</dbReference>
<evidence type="ECO:0000256" key="1">
    <source>
        <dbReference type="SAM" id="MobiDB-lite"/>
    </source>
</evidence>
<proteinExistence type="predicted"/>
<gene>
    <name evidence="2" type="ordered locus">Sros_2406</name>
</gene>
<dbReference type="EMBL" id="CP001814">
    <property type="protein sequence ID" value="ACZ85384.1"/>
    <property type="molecule type" value="Genomic_DNA"/>
</dbReference>
<sequence length="35" mass="4027">MVAERRDQNDAAHKDHTGVVVTAEPYGRDRVEMSW</sequence>
<organism evidence="2 3">
    <name type="scientific">Streptosporangium roseum (strain ATCC 12428 / DSM 43021 / JCM 3005 / KCTC 9067 / NCIMB 10171 / NRRL 2505 / NI 9100)</name>
    <dbReference type="NCBI Taxonomy" id="479432"/>
    <lineage>
        <taxon>Bacteria</taxon>
        <taxon>Bacillati</taxon>
        <taxon>Actinomycetota</taxon>
        <taxon>Actinomycetes</taxon>
        <taxon>Streptosporangiales</taxon>
        <taxon>Streptosporangiaceae</taxon>
        <taxon>Streptosporangium</taxon>
    </lineage>
</organism>
<name>D2B1B9_STRRD</name>